<gene>
    <name evidence="1" type="ORF">GMARGA_LOCUS21619</name>
</gene>
<proteinExistence type="predicted"/>
<dbReference type="EMBL" id="CAJVQB010020117">
    <property type="protein sequence ID" value="CAG8793482.1"/>
    <property type="molecule type" value="Genomic_DNA"/>
</dbReference>
<name>A0ABN7VSF7_GIGMA</name>
<evidence type="ECO:0000313" key="2">
    <source>
        <dbReference type="Proteomes" id="UP000789901"/>
    </source>
</evidence>
<organism evidence="1 2">
    <name type="scientific">Gigaspora margarita</name>
    <dbReference type="NCBI Taxonomy" id="4874"/>
    <lineage>
        <taxon>Eukaryota</taxon>
        <taxon>Fungi</taxon>
        <taxon>Fungi incertae sedis</taxon>
        <taxon>Mucoromycota</taxon>
        <taxon>Glomeromycotina</taxon>
        <taxon>Glomeromycetes</taxon>
        <taxon>Diversisporales</taxon>
        <taxon>Gigasporaceae</taxon>
        <taxon>Gigaspora</taxon>
    </lineage>
</organism>
<dbReference type="Proteomes" id="UP000789901">
    <property type="component" value="Unassembled WGS sequence"/>
</dbReference>
<protein>
    <submittedName>
        <fullName evidence="1">10047_t:CDS:1</fullName>
    </submittedName>
</protein>
<evidence type="ECO:0000313" key="1">
    <source>
        <dbReference type="EMBL" id="CAG8793482.1"/>
    </source>
</evidence>
<feature type="non-terminal residue" evidence="1">
    <location>
        <position position="265"/>
    </location>
</feature>
<accession>A0ABN7VSF7</accession>
<keyword evidence="2" id="KW-1185">Reference proteome</keyword>
<reference evidence="1 2" key="1">
    <citation type="submission" date="2021-06" db="EMBL/GenBank/DDBJ databases">
        <authorList>
            <person name="Kallberg Y."/>
            <person name="Tangrot J."/>
            <person name="Rosling A."/>
        </authorList>
    </citation>
    <scope>NUCLEOTIDE SEQUENCE [LARGE SCALE GENOMIC DNA]</scope>
    <source>
        <strain evidence="1 2">120-4 pot B 10/14</strain>
    </source>
</reference>
<comment type="caution">
    <text evidence="1">The sequence shown here is derived from an EMBL/GenBank/DDBJ whole genome shotgun (WGS) entry which is preliminary data.</text>
</comment>
<sequence length="265" mass="31146">MILLIGVPVVPQLENEPAGSSNRGAKVARFYFKNIDLVVVVVYLLPSNEEESNKAIDEITNIYNKKNEQTSDIEWRRYINGWKKTTLWTLIDFCTQQQKRSHGSDHKAVSLILWLESQIFSTTRATEKNRRHYRTIYMYDNATVEEWKMYRSILNKKLNDGKEIFEKLECAENESSEKGSRNVQLIDQAWSIIKSSILEAANKSIPKKKEPNSSMEDWYEDMKGWWKIINKKRMDEIAAHKKKEIEECIECQCKIIEKEQGRMLN</sequence>